<dbReference type="InterPro" id="IPR050598">
    <property type="entry name" value="AminoAcid_Transporter"/>
</dbReference>
<evidence type="ECO:0000256" key="1">
    <source>
        <dbReference type="ARBA" id="ARBA00004141"/>
    </source>
</evidence>
<dbReference type="PANTHER" id="PTHR11785:SF512">
    <property type="entry name" value="SOBREMESA, ISOFORM B"/>
    <property type="match status" value="1"/>
</dbReference>
<comment type="subcellular location">
    <subcellularLocation>
        <location evidence="1">Membrane</location>
        <topology evidence="1">Multi-pass membrane protein</topology>
    </subcellularLocation>
</comment>
<keyword evidence="3 5" id="KW-1133">Transmembrane helix</keyword>
<dbReference type="STRING" id="191770.SAMN04488013_11822"/>
<feature type="transmembrane region" description="Helical" evidence="5">
    <location>
        <begin position="12"/>
        <end position="31"/>
    </location>
</feature>
<proteinExistence type="predicted"/>
<dbReference type="AlphaFoldDB" id="A0A5R9C0X6"/>
<feature type="transmembrane region" description="Helical" evidence="5">
    <location>
        <begin position="366"/>
        <end position="386"/>
    </location>
</feature>
<accession>A0A5R9C0X6</accession>
<dbReference type="GO" id="GO:0015179">
    <property type="term" value="F:L-amino acid transmembrane transporter activity"/>
    <property type="evidence" value="ECO:0007669"/>
    <property type="project" value="TreeGrafter"/>
</dbReference>
<evidence type="ECO:0000256" key="2">
    <source>
        <dbReference type="ARBA" id="ARBA00022692"/>
    </source>
</evidence>
<keyword evidence="2 5" id="KW-0812">Transmembrane</keyword>
<keyword evidence="4 5" id="KW-0472">Membrane</keyword>
<protein>
    <submittedName>
        <fullName evidence="6">Amino acid permease</fullName>
    </submittedName>
</protein>
<reference evidence="6 7" key="1">
    <citation type="submission" date="2019-05" db="EMBL/GenBank/DDBJ databases">
        <title>The metagenome of a microbial culture collection derived from dairy environment covers the genomic content of the human microbiome.</title>
        <authorList>
            <person name="Roder T."/>
            <person name="Wuthrich D."/>
            <person name="Sattari Z."/>
            <person name="Von Ah U."/>
            <person name="Bar C."/>
            <person name="Ronchi F."/>
            <person name="Macpherson A.J."/>
            <person name="Ganal-Vonarburg S.C."/>
            <person name="Bruggmann R."/>
            <person name="Vergeres G."/>
        </authorList>
    </citation>
    <scope>NUCLEOTIDE SEQUENCE [LARGE SCALE GENOMIC DNA]</scope>
    <source>
        <strain evidence="6 7">FAM 24235</strain>
    </source>
</reference>
<dbReference type="OrthoDB" id="3181223at2"/>
<feature type="transmembrane region" description="Helical" evidence="5">
    <location>
        <begin position="161"/>
        <end position="178"/>
    </location>
</feature>
<dbReference type="Pfam" id="PF13520">
    <property type="entry name" value="AA_permease_2"/>
    <property type="match status" value="1"/>
</dbReference>
<gene>
    <name evidence="6" type="ORF">FEZ48_10155</name>
</gene>
<evidence type="ECO:0000256" key="5">
    <source>
        <dbReference type="SAM" id="Phobius"/>
    </source>
</evidence>
<feature type="transmembrane region" description="Helical" evidence="5">
    <location>
        <begin position="198"/>
        <end position="220"/>
    </location>
</feature>
<evidence type="ECO:0000313" key="7">
    <source>
        <dbReference type="Proteomes" id="UP000307201"/>
    </source>
</evidence>
<feature type="transmembrane region" description="Helical" evidence="5">
    <location>
        <begin position="43"/>
        <end position="64"/>
    </location>
</feature>
<comment type="caution">
    <text evidence="6">The sequence shown here is derived from an EMBL/GenBank/DDBJ whole genome shotgun (WGS) entry which is preliminary data.</text>
</comment>
<dbReference type="RefSeq" id="WP_138472489.1">
    <property type="nucleotide sequence ID" value="NZ_VBTE01000033.1"/>
</dbReference>
<dbReference type="Gene3D" id="1.20.1740.10">
    <property type="entry name" value="Amino acid/polyamine transporter I"/>
    <property type="match status" value="1"/>
</dbReference>
<feature type="transmembrane region" description="Helical" evidence="5">
    <location>
        <begin position="425"/>
        <end position="444"/>
    </location>
</feature>
<evidence type="ECO:0000256" key="4">
    <source>
        <dbReference type="ARBA" id="ARBA00023136"/>
    </source>
</evidence>
<dbReference type="PANTHER" id="PTHR11785">
    <property type="entry name" value="AMINO ACID TRANSPORTER"/>
    <property type="match status" value="1"/>
</dbReference>
<dbReference type="Proteomes" id="UP000307201">
    <property type="component" value="Unassembled WGS sequence"/>
</dbReference>
<dbReference type="GO" id="GO:0016020">
    <property type="term" value="C:membrane"/>
    <property type="evidence" value="ECO:0007669"/>
    <property type="project" value="UniProtKB-SubCell"/>
</dbReference>
<dbReference type="InterPro" id="IPR002293">
    <property type="entry name" value="AA/rel_permease1"/>
</dbReference>
<feature type="transmembrane region" description="Helical" evidence="5">
    <location>
        <begin position="129"/>
        <end position="149"/>
    </location>
</feature>
<organism evidence="6 7">
    <name type="scientific">Marinilactibacillus psychrotolerans</name>
    <dbReference type="NCBI Taxonomy" id="191770"/>
    <lineage>
        <taxon>Bacteria</taxon>
        <taxon>Bacillati</taxon>
        <taxon>Bacillota</taxon>
        <taxon>Bacilli</taxon>
        <taxon>Lactobacillales</taxon>
        <taxon>Carnobacteriaceae</taxon>
        <taxon>Marinilactibacillus</taxon>
    </lineage>
</organism>
<dbReference type="EMBL" id="VBTE01000033">
    <property type="protein sequence ID" value="TLQ06309.1"/>
    <property type="molecule type" value="Genomic_DNA"/>
</dbReference>
<feature type="transmembrane region" description="Helical" evidence="5">
    <location>
        <begin position="398"/>
        <end position="419"/>
    </location>
</feature>
<name>A0A5R9C0X6_9LACT</name>
<evidence type="ECO:0000256" key="3">
    <source>
        <dbReference type="ARBA" id="ARBA00022989"/>
    </source>
</evidence>
<evidence type="ECO:0000313" key="6">
    <source>
        <dbReference type="EMBL" id="TLQ06309.1"/>
    </source>
</evidence>
<dbReference type="PIRSF" id="PIRSF006060">
    <property type="entry name" value="AA_transporter"/>
    <property type="match status" value="1"/>
</dbReference>
<sequence length="455" mass="48973">MEDKSVKQHYGLLTALSMIVGICVGSGIFFKADDILTYTGGDVFLGIIVFLIGAFCVIFGSITLTELASRTLKTGGIVGYFEEFVSSSAASAFGWFQLWIYFPTITVVVAWVAGIYTTMLFGLSTTLEMQIGIGLIYLTFLFSLNYFSLKLGGRFQNLTTFIKMIPLIGIGVAGLFWSSPTPEIPSGIASIGTSSVGLGWLAALAPMAFSFEGWVISTTITPEVKNAKRNMPIALTIGPLIVLAVYLAYYLGTVAIVGEEYILSTGDAAINQIGTAILGANGETIMLTFVLIAVLGVVNGLTLGFIRLPQALAMKNMVPLSHKIAEIDPTSELSPASAMAAYVISLVWMVLHYITQKTGMLSGGDVSEIAIVFSYLAYAVLYMKVIQLKREGIVKSVFLGYIAPVFGTMGSLVILIGGIFSNPTFVPFFLIFSLLVCIAGYFYYQKKVIDSRLSN</sequence>
<feature type="transmembrane region" description="Helical" evidence="5">
    <location>
        <begin position="285"/>
        <end position="306"/>
    </location>
</feature>
<feature type="transmembrane region" description="Helical" evidence="5">
    <location>
        <begin position="98"/>
        <end position="123"/>
    </location>
</feature>
<feature type="transmembrane region" description="Helical" evidence="5">
    <location>
        <begin position="333"/>
        <end position="354"/>
    </location>
</feature>
<feature type="transmembrane region" description="Helical" evidence="5">
    <location>
        <begin position="232"/>
        <end position="251"/>
    </location>
</feature>